<dbReference type="InterPro" id="IPR012910">
    <property type="entry name" value="Plug_dom"/>
</dbReference>
<name>A0ABV7SWE0_9SPHN</name>
<dbReference type="PANTHER" id="PTHR40980:SF4">
    <property type="entry name" value="TONB-DEPENDENT RECEPTOR-LIKE BETA-BARREL DOMAIN-CONTAINING PROTEIN"/>
    <property type="match status" value="1"/>
</dbReference>
<keyword evidence="10" id="KW-0732">Signal</keyword>
<keyword evidence="3 8" id="KW-1134">Transmembrane beta strand</keyword>
<gene>
    <name evidence="13" type="ORF">ACFONA_09440</name>
</gene>
<feature type="domain" description="TonB-dependent receptor plug" evidence="12">
    <location>
        <begin position="133"/>
        <end position="242"/>
    </location>
</feature>
<evidence type="ECO:0000256" key="6">
    <source>
        <dbReference type="ARBA" id="ARBA00023136"/>
    </source>
</evidence>
<dbReference type="Pfam" id="PF00593">
    <property type="entry name" value="TonB_dep_Rec_b-barrel"/>
    <property type="match status" value="1"/>
</dbReference>
<evidence type="ECO:0000256" key="5">
    <source>
        <dbReference type="ARBA" id="ARBA00023077"/>
    </source>
</evidence>
<dbReference type="InterPro" id="IPR037066">
    <property type="entry name" value="Plug_dom_sf"/>
</dbReference>
<dbReference type="NCBIfam" id="TIGR01782">
    <property type="entry name" value="TonB-Xanth-Caul"/>
    <property type="match status" value="1"/>
</dbReference>
<keyword evidence="6 8" id="KW-0472">Membrane</keyword>
<evidence type="ECO:0000256" key="8">
    <source>
        <dbReference type="PROSITE-ProRule" id="PRU01360"/>
    </source>
</evidence>
<keyword evidence="14" id="KW-1185">Reference proteome</keyword>
<evidence type="ECO:0000256" key="2">
    <source>
        <dbReference type="ARBA" id="ARBA00022448"/>
    </source>
</evidence>
<evidence type="ECO:0000256" key="3">
    <source>
        <dbReference type="ARBA" id="ARBA00022452"/>
    </source>
</evidence>
<dbReference type="EMBL" id="JBHRXP010000004">
    <property type="protein sequence ID" value="MFC3580384.1"/>
    <property type="molecule type" value="Genomic_DNA"/>
</dbReference>
<comment type="caution">
    <text evidence="13">The sequence shown here is derived from an EMBL/GenBank/DDBJ whole genome shotgun (WGS) entry which is preliminary data.</text>
</comment>
<evidence type="ECO:0000256" key="1">
    <source>
        <dbReference type="ARBA" id="ARBA00004571"/>
    </source>
</evidence>
<dbReference type="InterPro" id="IPR039426">
    <property type="entry name" value="TonB-dep_rcpt-like"/>
</dbReference>
<dbReference type="Gene3D" id="2.170.130.10">
    <property type="entry name" value="TonB-dependent receptor, plug domain"/>
    <property type="match status" value="1"/>
</dbReference>
<dbReference type="PANTHER" id="PTHR40980">
    <property type="entry name" value="PLUG DOMAIN-CONTAINING PROTEIN"/>
    <property type="match status" value="1"/>
</dbReference>
<dbReference type="InterPro" id="IPR000531">
    <property type="entry name" value="Beta-barrel_TonB"/>
</dbReference>
<evidence type="ECO:0000313" key="13">
    <source>
        <dbReference type="EMBL" id="MFC3580384.1"/>
    </source>
</evidence>
<evidence type="ECO:0000256" key="10">
    <source>
        <dbReference type="SAM" id="SignalP"/>
    </source>
</evidence>
<dbReference type="InterPro" id="IPR036942">
    <property type="entry name" value="Beta-barrel_TonB_sf"/>
</dbReference>
<reference evidence="14" key="1">
    <citation type="journal article" date="2019" name="Int. J. Syst. Evol. Microbiol.">
        <title>The Global Catalogue of Microorganisms (GCM) 10K type strain sequencing project: providing services to taxonomists for standard genome sequencing and annotation.</title>
        <authorList>
            <consortium name="The Broad Institute Genomics Platform"/>
            <consortium name="The Broad Institute Genome Sequencing Center for Infectious Disease"/>
            <person name="Wu L."/>
            <person name="Ma J."/>
        </authorList>
    </citation>
    <scope>NUCLEOTIDE SEQUENCE [LARGE SCALE GENOMIC DNA]</scope>
    <source>
        <strain evidence="14">KCTC 42739</strain>
    </source>
</reference>
<dbReference type="Proteomes" id="UP001595713">
    <property type="component" value="Unassembled WGS sequence"/>
</dbReference>
<evidence type="ECO:0000256" key="4">
    <source>
        <dbReference type="ARBA" id="ARBA00022692"/>
    </source>
</evidence>
<evidence type="ECO:0000259" key="12">
    <source>
        <dbReference type="Pfam" id="PF07715"/>
    </source>
</evidence>
<proteinExistence type="inferred from homology"/>
<evidence type="ECO:0000313" key="14">
    <source>
        <dbReference type="Proteomes" id="UP001595713"/>
    </source>
</evidence>
<comment type="similarity">
    <text evidence="8 9">Belongs to the TonB-dependent receptor family.</text>
</comment>
<dbReference type="RefSeq" id="WP_261295042.1">
    <property type="nucleotide sequence ID" value="NZ_JANQBK010000012.1"/>
</dbReference>
<protein>
    <submittedName>
        <fullName evidence="13">TonB-dependent receptor</fullName>
    </submittedName>
</protein>
<keyword evidence="4 8" id="KW-0812">Transmembrane</keyword>
<evidence type="ECO:0000256" key="9">
    <source>
        <dbReference type="RuleBase" id="RU003357"/>
    </source>
</evidence>
<dbReference type="PROSITE" id="PS52016">
    <property type="entry name" value="TONB_DEPENDENT_REC_3"/>
    <property type="match status" value="1"/>
</dbReference>
<feature type="domain" description="TonB-dependent receptor-like beta-barrel" evidence="11">
    <location>
        <begin position="465"/>
        <end position="912"/>
    </location>
</feature>
<dbReference type="SUPFAM" id="SSF56935">
    <property type="entry name" value="Porins"/>
    <property type="match status" value="1"/>
</dbReference>
<sequence>MAAARAFAVAAPLLLALPSAAAAQSRRFDVPAQPAASALPIFARQAGLQILAPASALDGIRTQRLRGTYPLDRALTLLIADTPLRVRSRSADFILLERIPPPAPPPAPPPVDEPEIVVTASIFRNQDAITARRRAATTVDTLTQDDTGDLAEQSIADALARVPGVSTMQVLYAEQESEYVTVRGITPDLNFVSVDGIGMISLANAGAGERRIDLALIPKQSARTTEVHKSFTADMDAGAIGGLINLVPHSAFDPGNRPFFIDTSVNYHPNNAVPAGRSRGRYRDVTVGGGANALWATRFGANHDFGVVLAANFQQRSYDDTKRNPNGRNYYKAAGARTRPDSPDWNGYQPSPTALVSYDFTSFVRTYGGSALLEYKPSERTYASLMLYGYRQEEDQNENSFTLRAFDTPRDLTPTSGTLNVPDARTAYAWEAYRNTSLGAIAKAVTALDERTELTLRAGYVQTGFDETVDTAVYQYLSHSDIRYDASRRSLRFTLADPVPFVDPANYRLFAASDATYHAIGRSAEARADLAYNAAPEDRGLGFKTGAGVRRMHLSRNVGQASYVPDQSQLTPVAYNPHYVPWMFDYPVLWIDYPAFRDTVRPGLAIDPAASAASSAAQDYRYTETIAHAYALASYASDHLALLAGLRLDDTRFTAAAPSTGAGSTGALQRYAGGYRYLLPSANLAWTLVDPLRLKASYSRTLGRPAPENIAQVAARDPVMLTLRLGNPDLKPRRADNLDLGLEYYFGSNDGLLTIGAFAKTIRDDIYEVAREAQIDGAAYTVFQPMNAQRSRLRGIELNLIQNQLPLLGGRLGASVNAMRTWGAMDYLVGGQVRHLDRLLFQRDWIANAALFYALPRGGELRLGYNYRSSYYDGIGENPWQDRGPEASDSVDVTLRYRVAKRWIVKLQALNLAGRGLRLGYGEDLAYRRAELTPNRSFFFNLVYKP</sequence>
<evidence type="ECO:0000259" key="11">
    <source>
        <dbReference type="Pfam" id="PF00593"/>
    </source>
</evidence>
<keyword evidence="5 9" id="KW-0798">TonB box</keyword>
<dbReference type="Gene3D" id="2.40.170.20">
    <property type="entry name" value="TonB-dependent receptor, beta-barrel domain"/>
    <property type="match status" value="1"/>
</dbReference>
<accession>A0ABV7SWE0</accession>
<feature type="signal peptide" evidence="10">
    <location>
        <begin position="1"/>
        <end position="22"/>
    </location>
</feature>
<keyword evidence="13" id="KW-0675">Receptor</keyword>
<organism evidence="13 14">
    <name type="scientific">Sphingomonas hylomeconis</name>
    <dbReference type="NCBI Taxonomy" id="1395958"/>
    <lineage>
        <taxon>Bacteria</taxon>
        <taxon>Pseudomonadati</taxon>
        <taxon>Pseudomonadota</taxon>
        <taxon>Alphaproteobacteria</taxon>
        <taxon>Sphingomonadales</taxon>
        <taxon>Sphingomonadaceae</taxon>
        <taxon>Sphingomonas</taxon>
    </lineage>
</organism>
<feature type="chain" id="PRO_5047460125" evidence="10">
    <location>
        <begin position="23"/>
        <end position="946"/>
    </location>
</feature>
<comment type="subcellular location">
    <subcellularLocation>
        <location evidence="1 8">Cell outer membrane</location>
        <topology evidence="1 8">Multi-pass membrane protein</topology>
    </subcellularLocation>
</comment>
<dbReference type="InterPro" id="IPR010104">
    <property type="entry name" value="TonB_rcpt_bac"/>
</dbReference>
<dbReference type="Gene3D" id="3.55.50.30">
    <property type="match status" value="1"/>
</dbReference>
<dbReference type="Pfam" id="PF07715">
    <property type="entry name" value="Plug"/>
    <property type="match status" value="1"/>
</dbReference>
<evidence type="ECO:0000256" key="7">
    <source>
        <dbReference type="ARBA" id="ARBA00023237"/>
    </source>
</evidence>
<keyword evidence="2 8" id="KW-0813">Transport</keyword>
<keyword evidence="7 8" id="KW-0998">Cell outer membrane</keyword>